<feature type="transmembrane region" description="Helical" evidence="1">
    <location>
        <begin position="394"/>
        <end position="410"/>
    </location>
</feature>
<accession>A0A1F6B301</accession>
<feature type="transmembrane region" description="Helical" evidence="1">
    <location>
        <begin position="337"/>
        <end position="356"/>
    </location>
</feature>
<feature type="transmembrane region" description="Helical" evidence="1">
    <location>
        <begin position="362"/>
        <end position="382"/>
    </location>
</feature>
<feature type="transmembrane region" description="Helical" evidence="1">
    <location>
        <begin position="430"/>
        <end position="451"/>
    </location>
</feature>
<feature type="non-terminal residue" evidence="2">
    <location>
        <position position="502"/>
    </location>
</feature>
<reference evidence="2 3" key="1">
    <citation type="journal article" date="2016" name="Nat. Commun.">
        <title>Thousands of microbial genomes shed light on interconnected biogeochemical processes in an aquifer system.</title>
        <authorList>
            <person name="Anantharaman K."/>
            <person name="Brown C.T."/>
            <person name="Hug L.A."/>
            <person name="Sharon I."/>
            <person name="Castelle C.J."/>
            <person name="Probst A.J."/>
            <person name="Thomas B.C."/>
            <person name="Singh A."/>
            <person name="Wilkins M.J."/>
            <person name="Karaoz U."/>
            <person name="Brodie E.L."/>
            <person name="Williams K.H."/>
            <person name="Hubbard S.S."/>
            <person name="Banfield J.F."/>
        </authorList>
    </citation>
    <scope>NUCLEOTIDE SEQUENCE [LARGE SCALE GENOMIC DNA]</scope>
</reference>
<feature type="transmembrane region" description="Helical" evidence="1">
    <location>
        <begin position="157"/>
        <end position="177"/>
    </location>
</feature>
<keyword evidence="1" id="KW-0472">Membrane</keyword>
<protein>
    <recommendedName>
        <fullName evidence="4">Glycosyltransferase RgtA/B/C/D-like domain-containing protein</fullName>
    </recommendedName>
</protein>
<keyword evidence="1" id="KW-1133">Transmembrane helix</keyword>
<dbReference type="AlphaFoldDB" id="A0A1F6B301"/>
<organism evidence="2 3">
    <name type="scientific">Candidatus Gottesmanbacteria bacterium RIFCSPLOWO2_01_FULL_46_9</name>
    <dbReference type="NCBI Taxonomy" id="1798394"/>
    <lineage>
        <taxon>Bacteria</taxon>
        <taxon>Candidatus Gottesmaniibacteriota</taxon>
    </lineage>
</organism>
<dbReference type="EMBL" id="MFJX01000015">
    <property type="protein sequence ID" value="OGG31324.1"/>
    <property type="molecule type" value="Genomic_DNA"/>
</dbReference>
<keyword evidence="1" id="KW-0812">Transmembrane</keyword>
<evidence type="ECO:0000256" key="1">
    <source>
        <dbReference type="SAM" id="Phobius"/>
    </source>
</evidence>
<dbReference type="Proteomes" id="UP000176450">
    <property type="component" value="Unassembled WGS sequence"/>
</dbReference>
<proteinExistence type="predicted"/>
<feature type="transmembrane region" description="Helical" evidence="1">
    <location>
        <begin position="133"/>
        <end position="151"/>
    </location>
</feature>
<evidence type="ECO:0000313" key="3">
    <source>
        <dbReference type="Proteomes" id="UP000176450"/>
    </source>
</evidence>
<gene>
    <name evidence="2" type="ORF">A3A63_00470</name>
</gene>
<comment type="caution">
    <text evidence="2">The sequence shown here is derived from an EMBL/GenBank/DDBJ whole genome shotgun (WGS) entry which is preliminary data.</text>
</comment>
<sequence length="502" mass="56567">MKRLATMLTNPNTLQILLAVALLCRLVLIPNPGFEADISFWKSWGLAVRDFGIVKGLPLTNFNYPTPFAYVLALMAHIYSFFADPHNFNEFWNNSNLLFLAIAKAPSIIADFGIFGILLWIGKNTKRLGFPQLPTTFYTLLALLYILNPLAMFDGALWGQVDSVGVLLFLIANCMVFTKRPLLAGVIYMVAMMTKLQNMIYGPVFFLFIWQYLGFDGFIKATGAALGTFLALNFEFIGARQMTRVAGDLTGNYDYFPWLSLNAYNVWWIVAKAHGMDISDKIAAIGILNAKTVGLFMFASTYLLGILTMLKGRFLRPSSIPVQQYNNITIEQSNNIFFRYFSSLIIVAAAFFLFQTESHDRYAFPITVFLLLWAPFWIQIELRVTGYGLRVKQFLILYSVFCILFFYNIHNALIQNYPKNGIPILNILNIPALTIAASVAQIGLFGMFLYILRKHITVLLFSIWIGVFILLIVAGNSPLIFGKPVAITKLTPVTSTTGYGRR</sequence>
<evidence type="ECO:0000313" key="2">
    <source>
        <dbReference type="EMBL" id="OGG31324.1"/>
    </source>
</evidence>
<feature type="transmembrane region" description="Helical" evidence="1">
    <location>
        <begin position="282"/>
        <end position="310"/>
    </location>
</feature>
<feature type="transmembrane region" description="Helical" evidence="1">
    <location>
        <begin position="458"/>
        <end position="481"/>
    </location>
</feature>
<feature type="transmembrane region" description="Helical" evidence="1">
    <location>
        <begin position="97"/>
        <end position="121"/>
    </location>
</feature>
<name>A0A1F6B301_9BACT</name>
<feature type="transmembrane region" description="Helical" evidence="1">
    <location>
        <begin position="198"/>
        <end position="215"/>
    </location>
</feature>
<evidence type="ECO:0008006" key="4">
    <source>
        <dbReference type="Google" id="ProtNLM"/>
    </source>
</evidence>